<keyword evidence="6" id="KW-0460">Magnesium</keyword>
<dbReference type="SUPFAM" id="SSF55326">
    <property type="entry name" value="PurM N-terminal domain-like"/>
    <property type="match status" value="2"/>
</dbReference>
<name>A0A380MWA1_9GAMM</name>
<keyword evidence="2" id="KW-0479">Metal-binding</keyword>
<dbReference type="PANTHER" id="PTHR10099:SF1">
    <property type="entry name" value="PHOSPHORIBOSYLFORMYLGLYCINAMIDINE SYNTHASE"/>
    <property type="match status" value="1"/>
</dbReference>
<dbReference type="InterPro" id="IPR010918">
    <property type="entry name" value="PurM-like_C_dom"/>
</dbReference>
<feature type="domain" description="PurM-like C-terminal" evidence="8">
    <location>
        <begin position="435"/>
        <end position="587"/>
    </location>
</feature>
<evidence type="ECO:0000259" key="9">
    <source>
        <dbReference type="Pfam" id="PF18072"/>
    </source>
</evidence>
<dbReference type="AlphaFoldDB" id="A0A380MWA1"/>
<dbReference type="SUPFAM" id="SSF52317">
    <property type="entry name" value="Class I glutamine amidotransferase-like"/>
    <property type="match status" value="1"/>
</dbReference>
<keyword evidence="5" id="KW-0067">ATP-binding</keyword>
<evidence type="ECO:0000256" key="1">
    <source>
        <dbReference type="ARBA" id="ARBA00022598"/>
    </source>
</evidence>
<feature type="region of interest" description="Disordered" evidence="7">
    <location>
        <begin position="452"/>
        <end position="482"/>
    </location>
</feature>
<evidence type="ECO:0000313" key="11">
    <source>
        <dbReference type="Proteomes" id="UP000254601"/>
    </source>
</evidence>
<dbReference type="CDD" id="cd02203">
    <property type="entry name" value="PurL_repeat1"/>
    <property type="match status" value="1"/>
</dbReference>
<accession>A0A380MWA1</accession>
<dbReference type="Gene3D" id="3.40.50.880">
    <property type="match status" value="1"/>
</dbReference>
<keyword evidence="3" id="KW-0547">Nucleotide-binding</keyword>
<dbReference type="GO" id="GO:0006164">
    <property type="term" value="P:purine nucleotide biosynthetic process"/>
    <property type="evidence" value="ECO:0007669"/>
    <property type="project" value="UniProtKB-KW"/>
</dbReference>
<evidence type="ECO:0000256" key="2">
    <source>
        <dbReference type="ARBA" id="ARBA00022723"/>
    </source>
</evidence>
<dbReference type="Gene3D" id="3.30.1330.10">
    <property type="entry name" value="PurM-like, N-terminal domain"/>
    <property type="match status" value="2"/>
</dbReference>
<dbReference type="EMBL" id="UHIC01000001">
    <property type="protein sequence ID" value="SUO96870.1"/>
    <property type="molecule type" value="Genomic_DNA"/>
</dbReference>
<evidence type="ECO:0000313" key="10">
    <source>
        <dbReference type="EMBL" id="SUO96870.1"/>
    </source>
</evidence>
<evidence type="ECO:0000256" key="3">
    <source>
        <dbReference type="ARBA" id="ARBA00022741"/>
    </source>
</evidence>
<keyword evidence="11" id="KW-1185">Reference proteome</keyword>
<dbReference type="InterPro" id="IPR041609">
    <property type="entry name" value="PurL_linker"/>
</dbReference>
<dbReference type="NCBIfam" id="TIGR01857">
    <property type="entry name" value="FGAM-synthase"/>
    <property type="match status" value="1"/>
</dbReference>
<evidence type="ECO:0000256" key="5">
    <source>
        <dbReference type="ARBA" id="ARBA00022840"/>
    </source>
</evidence>
<dbReference type="GO" id="GO:0005737">
    <property type="term" value="C:cytoplasm"/>
    <property type="evidence" value="ECO:0007669"/>
    <property type="project" value="TreeGrafter"/>
</dbReference>
<evidence type="ECO:0000256" key="6">
    <source>
        <dbReference type="ARBA" id="ARBA00022842"/>
    </source>
</evidence>
<dbReference type="CDD" id="cd02204">
    <property type="entry name" value="PurL_repeat2"/>
    <property type="match status" value="1"/>
</dbReference>
<evidence type="ECO:0000256" key="4">
    <source>
        <dbReference type="ARBA" id="ARBA00022755"/>
    </source>
</evidence>
<dbReference type="GO" id="GO:0046872">
    <property type="term" value="F:metal ion binding"/>
    <property type="evidence" value="ECO:0007669"/>
    <property type="project" value="UniProtKB-KW"/>
</dbReference>
<dbReference type="InterPro" id="IPR029062">
    <property type="entry name" value="Class_I_gatase-like"/>
</dbReference>
<dbReference type="FunFam" id="3.30.1330.10:FF:000013">
    <property type="entry name" value="Phosphoribosylformylglycinamidine synthase"/>
    <property type="match status" value="1"/>
</dbReference>
<keyword evidence="1 10" id="KW-0436">Ligase</keyword>
<evidence type="ECO:0000256" key="7">
    <source>
        <dbReference type="SAM" id="MobiDB-lite"/>
    </source>
</evidence>
<dbReference type="OrthoDB" id="9804441at2"/>
<dbReference type="Gene3D" id="3.90.650.10">
    <property type="entry name" value="PurM-like C-terminal domain"/>
    <property type="match status" value="2"/>
</dbReference>
<dbReference type="InterPro" id="IPR036921">
    <property type="entry name" value="PurM-like_N_sf"/>
</dbReference>
<feature type="domain" description="Phosphoribosylformylglycinamidine synthase linker" evidence="9">
    <location>
        <begin position="175"/>
        <end position="221"/>
    </location>
</feature>
<dbReference type="SUPFAM" id="SSF56042">
    <property type="entry name" value="PurM C-terminal domain-like"/>
    <property type="match status" value="2"/>
</dbReference>
<dbReference type="Pfam" id="PF02769">
    <property type="entry name" value="AIRS_C"/>
    <property type="match status" value="1"/>
</dbReference>
<organism evidence="10 11">
    <name type="scientific">Suttonella ornithocola</name>
    <dbReference type="NCBI Taxonomy" id="279832"/>
    <lineage>
        <taxon>Bacteria</taxon>
        <taxon>Pseudomonadati</taxon>
        <taxon>Pseudomonadota</taxon>
        <taxon>Gammaproteobacteria</taxon>
        <taxon>Cardiobacteriales</taxon>
        <taxon>Cardiobacteriaceae</taxon>
        <taxon>Suttonella</taxon>
    </lineage>
</organism>
<dbReference type="Proteomes" id="UP000254601">
    <property type="component" value="Unassembled WGS sequence"/>
</dbReference>
<dbReference type="GO" id="GO:0004642">
    <property type="term" value="F:phosphoribosylformylglycinamidine synthase activity"/>
    <property type="evidence" value="ECO:0007669"/>
    <property type="project" value="UniProtKB-EC"/>
</dbReference>
<gene>
    <name evidence="10" type="primary">purL</name>
    <name evidence="10" type="ORF">NCTC13337_02058</name>
</gene>
<dbReference type="Pfam" id="PF18072">
    <property type="entry name" value="FGAR-AT_linker"/>
    <property type="match status" value="1"/>
</dbReference>
<dbReference type="RefSeq" id="WP_072575900.1">
    <property type="nucleotide sequence ID" value="NZ_LWHB01000034.1"/>
</dbReference>
<dbReference type="Pfam" id="PF13507">
    <property type="entry name" value="GATase_5"/>
    <property type="match status" value="1"/>
</dbReference>
<keyword evidence="4" id="KW-0658">Purine biosynthesis</keyword>
<evidence type="ECO:0000259" key="8">
    <source>
        <dbReference type="Pfam" id="PF02769"/>
    </source>
</evidence>
<reference evidence="10 11" key="1">
    <citation type="submission" date="2018-06" db="EMBL/GenBank/DDBJ databases">
        <authorList>
            <consortium name="Pathogen Informatics"/>
            <person name="Doyle S."/>
        </authorList>
    </citation>
    <scope>NUCLEOTIDE SEQUENCE [LARGE SCALE GENOMIC DNA]</scope>
    <source>
        <strain evidence="10 11">NCTC13337</strain>
    </source>
</reference>
<protein>
    <submittedName>
        <fullName evidence="10">Phosphoribosylformylglycinamidine synthase 2</fullName>
        <ecNumber evidence="10">6.3.5.3</ecNumber>
    </submittedName>
</protein>
<dbReference type="PANTHER" id="PTHR10099">
    <property type="entry name" value="PHOSPHORIBOSYLFORMYLGLYCINAMIDINE SYNTHASE"/>
    <property type="match status" value="1"/>
</dbReference>
<dbReference type="GO" id="GO:0005524">
    <property type="term" value="F:ATP binding"/>
    <property type="evidence" value="ECO:0007669"/>
    <property type="project" value="UniProtKB-KW"/>
</dbReference>
<dbReference type="EC" id="6.3.5.3" evidence="10"/>
<dbReference type="InterPro" id="IPR010141">
    <property type="entry name" value="FGAM_synthase"/>
</dbReference>
<sequence length="1234" mass="135593">MFQRIFIRKRLAFRQSAFSLSTLQAQLQLPELQEIEAVAIYDIYHAPENIEKAVNQIFADSVTDEVLKELPRASHIIVVEPLPGQFDQRADSAEQCLRLISDDYANTQVRTANAYLIKGEINEEGLERLKHFLINPIESREKDLSNQTLLDASQSSDIAYYPDLLQLQSEDALAEWHQNFGLAMSLADLLLVQRYFQEENRAPSETEIRVLDTYWSDHCRHTTFLTELQNIRFPENALGQEIRLDFEDFLDKRRMVYGAKADSRPVTLMELATIDAKYLRSQGKLEDVEFSEEVNACSVFVDVDENDTSRSWLLQFKNETHNHPTEIEPFGGASTCIGGAIRDPLSGRAYVYQAMRISGSADPRENIKDTLPGKLPQRVIAERSAAGASSYGNQIGLATGQIVEFYHEGYKAKHMEVGAVVAATPAEHVRREVPKAGDLVLLLGGATGRDGCGGATGSSKEHHQDSLAQSAAEVQKGNPPEERKLQRLFRKGEFARKIKRCNDFGAGGVSVAVGELAESLEIDLDCVPTKYQGLNGTELAISESQERMAIVIAPEDLLVIQQLAATENLQATHIATVTDNDKLIMRWRGEVIVSLSRNFLDSHGAKTVQQEVQISAAKPHYYSEEVWQDGLRSQLKTLNFADQRGLGDRFDFNVGASCVLKPYGGYYQATPTEASVYKLPVETKTNTASILAYGFYPEFSAQSPYHGGMYAVCEAAARLIAVGGNLRTAHFSLQEYFPKLGSDAVRWGWPTSALLGAHHALKGIERAAIGGKDSMSGSFGALDVPPTLIAFAVGTVAADKTISAEFKQAEHQLYWLRCPQDNHGRPDFSAILEANDFIQEAIDEGIIASIRSIRHGGVIQAIYESAIGNKIGVKINELPDAFLPEYGGFLISSEGGLGIAPNLLHLGYTIAESKIVIGSQSLDLSELEPLTQSLADIYPLNGAKPEGNASIIEAKPLAKARPITTKIPTPRICLPVFPGTNSELDTAKAFVREGGIIEEIVICNNHQTDIQNSLNALVKSLDNCQIFALSGGFSAGDEPDGSGKFIANIIFEPHIQEAIARFLARDGLILGICNGFQALVKTGLLPYGEVKQPKIGDPTLAHNRIGRHIARIATTIISNNASPWLSEFIIGEAHDVALSHGEGRFYCSDEALDNLIENGQVAIQYADPKLLIPTMHPSYNPNGSLNAIEAITSPCGRILGKMGHSERWQDNLYRNHYPTIRPQNIFRAGIKAFR</sequence>
<dbReference type="SMART" id="SM01211">
    <property type="entry name" value="GATase_5"/>
    <property type="match status" value="1"/>
</dbReference>
<proteinExistence type="predicted"/>
<dbReference type="InterPro" id="IPR036676">
    <property type="entry name" value="PurM-like_C_sf"/>
</dbReference>